<organism evidence="2 3">
    <name type="scientific">Brenneria roseae subsp. americana</name>
    <dbReference type="NCBI Taxonomy" id="1508507"/>
    <lineage>
        <taxon>Bacteria</taxon>
        <taxon>Pseudomonadati</taxon>
        <taxon>Pseudomonadota</taxon>
        <taxon>Gammaproteobacteria</taxon>
        <taxon>Enterobacterales</taxon>
        <taxon>Pectobacteriaceae</taxon>
        <taxon>Brenneria</taxon>
    </lineage>
</organism>
<gene>
    <name evidence="2" type="ORF">B4923_02190</name>
</gene>
<feature type="compositionally biased region" description="Low complexity" evidence="1">
    <location>
        <begin position="1"/>
        <end position="12"/>
    </location>
</feature>
<feature type="compositionally biased region" description="Polar residues" evidence="1">
    <location>
        <begin position="13"/>
        <end position="22"/>
    </location>
</feature>
<dbReference type="RefSeq" id="WP_109052735.1">
    <property type="nucleotide sequence ID" value="NZ_QDKJ01000002.1"/>
</dbReference>
<protein>
    <submittedName>
        <fullName evidence="2">Uncharacterized protein</fullName>
    </submittedName>
</protein>
<evidence type="ECO:0000256" key="1">
    <source>
        <dbReference type="SAM" id="MobiDB-lite"/>
    </source>
</evidence>
<feature type="region of interest" description="Disordered" evidence="1">
    <location>
        <begin position="1"/>
        <end position="26"/>
    </location>
</feature>
<evidence type="ECO:0000313" key="3">
    <source>
        <dbReference type="Proteomes" id="UP000245138"/>
    </source>
</evidence>
<evidence type="ECO:0000313" key="2">
    <source>
        <dbReference type="EMBL" id="PWC14877.1"/>
    </source>
</evidence>
<proteinExistence type="predicted"/>
<dbReference type="EMBL" id="QDKJ01000002">
    <property type="protein sequence ID" value="PWC14877.1"/>
    <property type="molecule type" value="Genomic_DNA"/>
</dbReference>
<reference evidence="2 3" key="1">
    <citation type="submission" date="2018-04" db="EMBL/GenBank/DDBJ databases">
        <title>Brenneria corticis sp.nov.</title>
        <authorList>
            <person name="Li Y."/>
        </authorList>
    </citation>
    <scope>NUCLEOTIDE SEQUENCE [LARGE SCALE GENOMIC DNA]</scope>
    <source>
        <strain evidence="2 3">LMG 27715</strain>
    </source>
</reference>
<dbReference type="OrthoDB" id="7067206at2"/>
<sequence length="178" mass="18634">MSISGVTSSSSSIADQISTVGTKKTDDGVSFSAVLNEISSDNDSADESTVISSSFTKSSSIKSSSYSASMSEFLHNKSDKDEVANVVKTLATTSDYELCSIANSPDGIHGVTYSSTGQPVTSASSAAFNELSVSVLAGRTAIYNEETAKGTDPADIFDKIVSYMNTQPQSYLDAINWS</sequence>
<dbReference type="Proteomes" id="UP000245138">
    <property type="component" value="Unassembled WGS sequence"/>
</dbReference>
<accession>A0A2U1TZN6</accession>
<keyword evidence="3" id="KW-1185">Reference proteome</keyword>
<comment type="caution">
    <text evidence="2">The sequence shown here is derived from an EMBL/GenBank/DDBJ whole genome shotgun (WGS) entry which is preliminary data.</text>
</comment>
<dbReference type="AlphaFoldDB" id="A0A2U1TZN6"/>
<name>A0A2U1TZN6_9GAMM</name>